<dbReference type="OrthoDB" id="9804747at2"/>
<protein>
    <submittedName>
        <fullName evidence="2">HDIG domain-containing protein</fullName>
    </submittedName>
</protein>
<proteinExistence type="predicted"/>
<evidence type="ECO:0000259" key="1">
    <source>
        <dbReference type="PROSITE" id="PS51832"/>
    </source>
</evidence>
<dbReference type="PANTHER" id="PTHR43155:SF2">
    <property type="entry name" value="CYCLIC DI-GMP PHOSPHODIESTERASE PA4108"/>
    <property type="match status" value="1"/>
</dbReference>
<sequence length="352" mass="39453">MEKIAVRDLQPGMIMAESILGDNGMILVAEGTVLTESLINRLQNMALSQVAICSPGTLITEAGEVLVDKVLQMAQGVLDKYIPVRLYQERENIEGIYQNARYYLEKVIKNEKVSKFYLDLRAIDDFTLQHSINVAVFSALVGVGMHLTPEMMEEMVTAALLHDIGRTRMEPELLQQDLENPLHAHPVCAEHTNIGYKILREEGFSPAIARVALYHHERWDGSGYPQHLKGEKIDLFSRIIMVADVFDTYTGPLGGKMRCLPHEAIEFLYGGGNLYFDARAVKAFIQFIPVYPLGTVVQLSSGEIGIVVNVEKNVATRPIIKVCYDKNKQKLAASYQLDLGLQKTTFITKVLW</sequence>
<dbReference type="SMART" id="SM00471">
    <property type="entry name" value="HDc"/>
    <property type="match status" value="1"/>
</dbReference>
<dbReference type="NCBIfam" id="TIGR00277">
    <property type="entry name" value="HDIG"/>
    <property type="match status" value="1"/>
</dbReference>
<dbReference type="Pfam" id="PF13487">
    <property type="entry name" value="HD_5"/>
    <property type="match status" value="1"/>
</dbReference>
<evidence type="ECO:0000313" key="3">
    <source>
        <dbReference type="Proteomes" id="UP000189933"/>
    </source>
</evidence>
<organism evidence="2 3">
    <name type="scientific">Carboxydocella sporoproducens DSM 16521</name>
    <dbReference type="NCBI Taxonomy" id="1121270"/>
    <lineage>
        <taxon>Bacteria</taxon>
        <taxon>Bacillati</taxon>
        <taxon>Bacillota</taxon>
        <taxon>Clostridia</taxon>
        <taxon>Eubacteriales</taxon>
        <taxon>Clostridiales Family XVI. Incertae Sedis</taxon>
        <taxon>Carboxydocella</taxon>
    </lineage>
</organism>
<evidence type="ECO:0000313" key="2">
    <source>
        <dbReference type="EMBL" id="SKA06490.1"/>
    </source>
</evidence>
<name>A0A1T4QRY5_9FIRM</name>
<dbReference type="SUPFAM" id="SSF109604">
    <property type="entry name" value="HD-domain/PDEase-like"/>
    <property type="match status" value="1"/>
</dbReference>
<dbReference type="InterPro" id="IPR006675">
    <property type="entry name" value="HDIG_dom"/>
</dbReference>
<dbReference type="InterPro" id="IPR037522">
    <property type="entry name" value="HD_GYP_dom"/>
</dbReference>
<dbReference type="PANTHER" id="PTHR43155">
    <property type="entry name" value="CYCLIC DI-GMP PHOSPHODIESTERASE PA4108-RELATED"/>
    <property type="match status" value="1"/>
</dbReference>
<dbReference type="RefSeq" id="WP_078665819.1">
    <property type="nucleotide sequence ID" value="NZ_FUXM01000021.1"/>
</dbReference>
<dbReference type="CDD" id="cd00077">
    <property type="entry name" value="HDc"/>
    <property type="match status" value="1"/>
</dbReference>
<keyword evidence="3" id="KW-1185">Reference proteome</keyword>
<reference evidence="3" key="1">
    <citation type="submission" date="2017-02" db="EMBL/GenBank/DDBJ databases">
        <authorList>
            <person name="Varghese N."/>
            <person name="Submissions S."/>
        </authorList>
    </citation>
    <scope>NUCLEOTIDE SEQUENCE [LARGE SCALE GENOMIC DNA]</scope>
    <source>
        <strain evidence="3">DSM 16521</strain>
    </source>
</reference>
<dbReference type="Proteomes" id="UP000189933">
    <property type="component" value="Unassembled WGS sequence"/>
</dbReference>
<feature type="domain" description="HD-GYP" evidence="1">
    <location>
        <begin position="105"/>
        <end position="300"/>
    </location>
</feature>
<dbReference type="PROSITE" id="PS51832">
    <property type="entry name" value="HD_GYP"/>
    <property type="match status" value="1"/>
</dbReference>
<accession>A0A1T4QRY5</accession>
<dbReference type="AlphaFoldDB" id="A0A1T4QRY5"/>
<dbReference type="Gene3D" id="1.10.3210.10">
    <property type="entry name" value="Hypothetical protein af1432"/>
    <property type="match status" value="1"/>
</dbReference>
<dbReference type="EMBL" id="FUXM01000021">
    <property type="protein sequence ID" value="SKA06490.1"/>
    <property type="molecule type" value="Genomic_DNA"/>
</dbReference>
<gene>
    <name evidence="2" type="ORF">SAMN02745885_01777</name>
</gene>
<dbReference type="InterPro" id="IPR003607">
    <property type="entry name" value="HD/PDEase_dom"/>
</dbReference>